<dbReference type="AlphaFoldDB" id="A0A239MFA1"/>
<proteinExistence type="predicted"/>
<accession>A0A239MFA1</accession>
<evidence type="ECO:0000313" key="1">
    <source>
        <dbReference type="EMBL" id="SNT40812.1"/>
    </source>
</evidence>
<dbReference type="RefSeq" id="WP_179213473.1">
    <property type="nucleotide sequence ID" value="NZ_FZPD01000011.1"/>
</dbReference>
<dbReference type="Proteomes" id="UP000198393">
    <property type="component" value="Unassembled WGS sequence"/>
</dbReference>
<sequence>MKTATRTQTMVERMREIRDQVSHDIMNMSLSEERAYLAEQLKKLKAKRKKANR</sequence>
<gene>
    <name evidence="1" type="ORF">SAMN05421640_0012</name>
</gene>
<organism evidence="1 2">
    <name type="scientific">Ekhidna lutea</name>
    <dbReference type="NCBI Taxonomy" id="447679"/>
    <lineage>
        <taxon>Bacteria</taxon>
        <taxon>Pseudomonadati</taxon>
        <taxon>Bacteroidota</taxon>
        <taxon>Cytophagia</taxon>
        <taxon>Cytophagales</taxon>
        <taxon>Reichenbachiellaceae</taxon>
        <taxon>Ekhidna</taxon>
    </lineage>
</organism>
<keyword evidence="2" id="KW-1185">Reference proteome</keyword>
<name>A0A239MFA1_EKHLU</name>
<dbReference type="EMBL" id="FZPD01000011">
    <property type="protein sequence ID" value="SNT40812.1"/>
    <property type="molecule type" value="Genomic_DNA"/>
</dbReference>
<reference evidence="1 2" key="1">
    <citation type="submission" date="2017-06" db="EMBL/GenBank/DDBJ databases">
        <authorList>
            <person name="Kim H.J."/>
            <person name="Triplett B.A."/>
        </authorList>
    </citation>
    <scope>NUCLEOTIDE SEQUENCE [LARGE SCALE GENOMIC DNA]</scope>
    <source>
        <strain evidence="1 2">DSM 19307</strain>
    </source>
</reference>
<evidence type="ECO:0000313" key="2">
    <source>
        <dbReference type="Proteomes" id="UP000198393"/>
    </source>
</evidence>
<protein>
    <submittedName>
        <fullName evidence="1">Uncharacterized protein</fullName>
    </submittedName>
</protein>